<dbReference type="InterPro" id="IPR024079">
    <property type="entry name" value="MetalloPept_cat_dom_sf"/>
</dbReference>
<protein>
    <submittedName>
        <fullName evidence="1">Dual-action HEIGH metallo-peptidase</fullName>
    </submittedName>
</protein>
<dbReference type="InterPro" id="IPR024653">
    <property type="entry name" value="Peptidase_M10/M27/M57"/>
</dbReference>
<dbReference type="GO" id="GO:0008237">
    <property type="term" value="F:metallopeptidase activity"/>
    <property type="evidence" value="ECO:0007669"/>
    <property type="project" value="InterPro"/>
</dbReference>
<sequence>MKPSLFLAAICGLFVFTSCTEDQQAISVEEAPTTDFAFIHDHDEDGHTGLPEVDFAGALEEHAEATSEDYFDAERVQITRPDGTTETRYLVGGDIELTKDELTTFQGFDAAMEKQYRTNNLVSDNNISVIGYTGGNYALTSKMRTALQWAINNYNALNTNKTFTLSFRAATNADIVVYRNFNNSGAGGSAGFPSGGSPYKWVQIYAGMQNYDTNTNEHVMTHEIGHSMGLRHTDWFSRQSCGQSGESAGSTGAVHIPGTPTGYDANSVMLACFGSGEDGEFGFYDRVALETIY</sequence>
<dbReference type="EMBL" id="FOFB01000035">
    <property type="protein sequence ID" value="SER33202.1"/>
    <property type="molecule type" value="Genomic_DNA"/>
</dbReference>
<gene>
    <name evidence="1" type="ORF">SAMN05444359_13541</name>
</gene>
<dbReference type="Pfam" id="PF12388">
    <property type="entry name" value="Peptidase_M57"/>
    <property type="match status" value="1"/>
</dbReference>
<evidence type="ECO:0000313" key="2">
    <source>
        <dbReference type="Proteomes" id="UP000199021"/>
    </source>
</evidence>
<dbReference type="STRING" id="478744.SAMN05444359_13541"/>
<evidence type="ECO:0000313" key="1">
    <source>
        <dbReference type="EMBL" id="SER33202.1"/>
    </source>
</evidence>
<dbReference type="InParanoid" id="A0A1H9NB92"/>
<dbReference type="RefSeq" id="WP_090172902.1">
    <property type="nucleotide sequence ID" value="NZ_FOFB01000035.1"/>
</dbReference>
<dbReference type="Gene3D" id="3.40.390.10">
    <property type="entry name" value="Collagenase (Catalytic Domain)"/>
    <property type="match status" value="1"/>
</dbReference>
<dbReference type="SUPFAM" id="SSF55486">
    <property type="entry name" value="Metalloproteases ('zincins'), catalytic domain"/>
    <property type="match status" value="1"/>
</dbReference>
<organism evidence="1 2">
    <name type="scientific">Neolewinella agarilytica</name>
    <dbReference type="NCBI Taxonomy" id="478744"/>
    <lineage>
        <taxon>Bacteria</taxon>
        <taxon>Pseudomonadati</taxon>
        <taxon>Bacteroidota</taxon>
        <taxon>Saprospiria</taxon>
        <taxon>Saprospirales</taxon>
        <taxon>Lewinellaceae</taxon>
        <taxon>Neolewinella</taxon>
    </lineage>
</organism>
<reference evidence="2" key="1">
    <citation type="submission" date="2016-10" db="EMBL/GenBank/DDBJ databases">
        <authorList>
            <person name="Varghese N."/>
            <person name="Submissions S."/>
        </authorList>
    </citation>
    <scope>NUCLEOTIDE SEQUENCE [LARGE SCALE GENOMIC DNA]</scope>
    <source>
        <strain evidence="2">DSM 24740</strain>
    </source>
</reference>
<dbReference type="OrthoDB" id="785995at2"/>
<name>A0A1H9NB92_9BACT</name>
<accession>A0A1H9NB92</accession>
<keyword evidence="2" id="KW-1185">Reference proteome</keyword>
<dbReference type="PROSITE" id="PS51257">
    <property type="entry name" value="PROKAR_LIPOPROTEIN"/>
    <property type="match status" value="1"/>
</dbReference>
<dbReference type="AlphaFoldDB" id="A0A1H9NB92"/>
<dbReference type="Proteomes" id="UP000199021">
    <property type="component" value="Unassembled WGS sequence"/>
</dbReference>
<proteinExistence type="predicted"/>